<name>A0ACC1MQR3_9APHY</name>
<dbReference type="EMBL" id="JANSHE010005952">
    <property type="protein sequence ID" value="KAJ2968676.1"/>
    <property type="molecule type" value="Genomic_DNA"/>
</dbReference>
<dbReference type="Proteomes" id="UP001144978">
    <property type="component" value="Unassembled WGS sequence"/>
</dbReference>
<proteinExistence type="predicted"/>
<sequence length="114" mass="12178">MRAEAEKAERKKREREGTQFAVSRDDQFVFCGEPAVSACVWTRAAKFSRAIKAGAPLTPRLPASTSALCLCCPSRRCFRLLDVLLPAAGLEADDVIAPGRPESLASDPTGCAAP</sequence>
<organism evidence="1 2">
    <name type="scientific">Trametes sanguinea</name>
    <dbReference type="NCBI Taxonomy" id="158606"/>
    <lineage>
        <taxon>Eukaryota</taxon>
        <taxon>Fungi</taxon>
        <taxon>Dikarya</taxon>
        <taxon>Basidiomycota</taxon>
        <taxon>Agaricomycotina</taxon>
        <taxon>Agaricomycetes</taxon>
        <taxon>Polyporales</taxon>
        <taxon>Polyporaceae</taxon>
        <taxon>Trametes</taxon>
    </lineage>
</organism>
<comment type="caution">
    <text evidence="1">The sequence shown here is derived from an EMBL/GenBank/DDBJ whole genome shotgun (WGS) entry which is preliminary data.</text>
</comment>
<protein>
    <submittedName>
        <fullName evidence="1">Uncharacterized protein</fullName>
    </submittedName>
</protein>
<reference evidence="1" key="1">
    <citation type="submission" date="2022-08" db="EMBL/GenBank/DDBJ databases">
        <title>Genome Sequence of Pycnoporus sanguineus.</title>
        <authorList>
            <person name="Buettner E."/>
        </authorList>
    </citation>
    <scope>NUCLEOTIDE SEQUENCE</scope>
    <source>
        <strain evidence="1">CG-C14</strain>
    </source>
</reference>
<keyword evidence="2" id="KW-1185">Reference proteome</keyword>
<gene>
    <name evidence="1" type="ORF">NUW54_g13143</name>
</gene>
<accession>A0ACC1MQR3</accession>
<evidence type="ECO:0000313" key="2">
    <source>
        <dbReference type="Proteomes" id="UP001144978"/>
    </source>
</evidence>
<evidence type="ECO:0000313" key="1">
    <source>
        <dbReference type="EMBL" id="KAJ2968676.1"/>
    </source>
</evidence>